<evidence type="ECO:0000313" key="3">
    <source>
        <dbReference type="Proteomes" id="UP001597083"/>
    </source>
</evidence>
<protein>
    <submittedName>
        <fullName evidence="2">Benzoyl-CoA-dihydrodiol lyase</fullName>
        <ecNumber evidence="2">4.2.1.17</ecNumber>
    </submittedName>
</protein>
<proteinExistence type="predicted"/>
<dbReference type="SUPFAM" id="SSF52096">
    <property type="entry name" value="ClpP/crotonase"/>
    <property type="match status" value="1"/>
</dbReference>
<feature type="region of interest" description="Disordered" evidence="1">
    <location>
        <begin position="75"/>
        <end position="96"/>
    </location>
</feature>
<keyword evidence="3" id="KW-1185">Reference proteome</keyword>
<organism evidence="2 3">
    <name type="scientific">Actinomadura adrarensis</name>
    <dbReference type="NCBI Taxonomy" id="1819600"/>
    <lineage>
        <taxon>Bacteria</taxon>
        <taxon>Bacillati</taxon>
        <taxon>Actinomycetota</taxon>
        <taxon>Actinomycetes</taxon>
        <taxon>Streptosporangiales</taxon>
        <taxon>Thermomonosporaceae</taxon>
        <taxon>Actinomadura</taxon>
    </lineage>
</organism>
<feature type="non-terminal residue" evidence="2">
    <location>
        <position position="1"/>
    </location>
</feature>
<evidence type="ECO:0000256" key="1">
    <source>
        <dbReference type="SAM" id="MobiDB-lite"/>
    </source>
</evidence>
<gene>
    <name evidence="2" type="ORF">ACFQ07_11025</name>
</gene>
<dbReference type="Proteomes" id="UP001597083">
    <property type="component" value="Unassembled WGS sequence"/>
</dbReference>
<dbReference type="InterPro" id="IPR029045">
    <property type="entry name" value="ClpP/crotonase-like_dom_sf"/>
</dbReference>
<keyword evidence="2" id="KW-0456">Lyase</keyword>
<dbReference type="Gene3D" id="3.90.226.10">
    <property type="entry name" value="2-enoyl-CoA Hydratase, Chain A, domain 1"/>
    <property type="match status" value="1"/>
</dbReference>
<dbReference type="EC" id="4.2.1.17" evidence="2"/>
<accession>A0ABW3CEE7</accession>
<dbReference type="EMBL" id="JBHTIR010001609">
    <property type="protein sequence ID" value="MFD0852761.1"/>
    <property type="molecule type" value="Genomic_DNA"/>
</dbReference>
<dbReference type="GO" id="GO:0004300">
    <property type="term" value="F:enoyl-CoA hydratase activity"/>
    <property type="evidence" value="ECO:0007669"/>
    <property type="project" value="UniProtKB-EC"/>
</dbReference>
<reference evidence="3" key="1">
    <citation type="journal article" date="2019" name="Int. J. Syst. Evol. Microbiol.">
        <title>The Global Catalogue of Microorganisms (GCM) 10K type strain sequencing project: providing services to taxonomists for standard genome sequencing and annotation.</title>
        <authorList>
            <consortium name="The Broad Institute Genomics Platform"/>
            <consortium name="The Broad Institute Genome Sequencing Center for Infectious Disease"/>
            <person name="Wu L."/>
            <person name="Ma J."/>
        </authorList>
    </citation>
    <scope>NUCLEOTIDE SEQUENCE [LARGE SCALE GENOMIC DNA]</scope>
    <source>
        <strain evidence="3">JCM 31696</strain>
    </source>
</reference>
<comment type="caution">
    <text evidence="2">The sequence shown here is derived from an EMBL/GenBank/DDBJ whole genome shotgun (WGS) entry which is preliminary data.</text>
</comment>
<evidence type="ECO:0000313" key="2">
    <source>
        <dbReference type="EMBL" id="MFD0852761.1"/>
    </source>
</evidence>
<sequence>EDAERLGLVTFAPDDIDWDEEVRISLEERAGFSPDALTGLEANYRFPGPETLETKIFGRLSAWQNWIFTRPSASGPDGALRRYGTGQRADFDRKRV</sequence>
<name>A0ABW3CEE7_9ACTN</name>